<name>A0ABC9YVH5_9NOCA</name>
<gene>
    <name evidence="1" type="ORF">NSK11_contig00053-0001</name>
</gene>
<accession>A0ABC9YVH5</accession>
<organism evidence="1 2">
    <name type="scientific">Nocardia seriolae</name>
    <dbReference type="NCBI Taxonomy" id="37332"/>
    <lineage>
        <taxon>Bacteria</taxon>
        <taxon>Bacillati</taxon>
        <taxon>Actinomycetota</taxon>
        <taxon>Actinomycetes</taxon>
        <taxon>Mycobacteriales</taxon>
        <taxon>Nocardiaceae</taxon>
        <taxon>Nocardia</taxon>
    </lineage>
</organism>
<comment type="caution">
    <text evidence="1">The sequence shown here is derived from an EMBL/GenBank/DDBJ whole genome shotgun (WGS) entry which is preliminary data.</text>
</comment>
<keyword evidence="2" id="KW-1185">Reference proteome</keyword>
<reference evidence="2" key="1">
    <citation type="submission" date="2015-07" db="EMBL/GenBank/DDBJ databases">
        <title>Nocardia seriolae U-1 whole genome shotgun sequence.</title>
        <authorList>
            <person name="Imajoh M."/>
            <person name="Fukumoto Y."/>
            <person name="Sukeda M."/>
            <person name="Yamane J."/>
            <person name="Yamasaki K."/>
            <person name="Shimizu M."/>
            <person name="Ohnishi K."/>
            <person name="Oshima S."/>
        </authorList>
    </citation>
    <scope>NUCLEOTIDE SEQUENCE [LARGE SCALE GENOMIC DNA]</scope>
    <source>
        <strain evidence="2">U-1</strain>
    </source>
</reference>
<proteinExistence type="predicted"/>
<dbReference type="EMBL" id="BBYQ01000053">
    <property type="protein sequence ID" value="GAP29283.1"/>
    <property type="molecule type" value="Genomic_DNA"/>
</dbReference>
<evidence type="ECO:0000313" key="1">
    <source>
        <dbReference type="EMBL" id="GAP29283.1"/>
    </source>
</evidence>
<dbReference type="AlphaFoldDB" id="A0ABC9YVH5"/>
<reference evidence="1 2" key="2">
    <citation type="journal article" date="2016" name="Genome Announc.">
        <title>Draft Genome Sequence of Erythromycin- and Oxytetracycline-Sensitive Nocardia seriolae Strain U-1 (NBRC 110359).</title>
        <authorList>
            <person name="Imajoh M."/>
            <person name="Sukeda M."/>
            <person name="Shimizu M."/>
            <person name="Yamane J."/>
            <person name="Ohnishi K."/>
            <person name="Oshima S."/>
        </authorList>
    </citation>
    <scope>NUCLEOTIDE SEQUENCE [LARGE SCALE GENOMIC DNA]</scope>
    <source>
        <strain evidence="1 2">U-1</strain>
    </source>
</reference>
<dbReference type="Proteomes" id="UP000037179">
    <property type="component" value="Unassembled WGS sequence"/>
</dbReference>
<protein>
    <submittedName>
        <fullName evidence="1">Uncharacterized protein</fullName>
    </submittedName>
</protein>
<evidence type="ECO:0000313" key="2">
    <source>
        <dbReference type="Proteomes" id="UP000037179"/>
    </source>
</evidence>
<sequence>MTPLKSPARRAEQRVKFTCRLRRGALVFRYRSSHYPMLLLARQGWFVDSGVCGRGGQCLTRAPDRL</sequence>